<dbReference type="Pfam" id="PF02666">
    <property type="entry name" value="PS_Dcarbxylase"/>
    <property type="match status" value="1"/>
</dbReference>
<evidence type="ECO:0000256" key="10">
    <source>
        <dbReference type="ARBA" id="ARBA00023317"/>
    </source>
</evidence>
<dbReference type="InterPro" id="IPR003817">
    <property type="entry name" value="PS_Dcarbxylase"/>
</dbReference>
<protein>
    <recommendedName>
        <fullName evidence="3">phosphatidylserine decarboxylase</fullName>
        <ecNumber evidence="3">4.1.1.65</ecNumber>
    </recommendedName>
</protein>
<keyword evidence="10" id="KW-0670">Pyruvate</keyword>
<dbReference type="PANTHER" id="PTHR10067:SF6">
    <property type="entry name" value="PHOSPHATIDYLSERINE DECARBOXYLASE PROENZYME, MITOCHONDRIAL"/>
    <property type="match status" value="1"/>
</dbReference>
<dbReference type="GO" id="GO:0004609">
    <property type="term" value="F:phosphatidylserine decarboxylase activity"/>
    <property type="evidence" value="ECO:0007669"/>
    <property type="project" value="UniProtKB-EC"/>
</dbReference>
<name>A0A914XZ62_9BILA</name>
<evidence type="ECO:0000256" key="9">
    <source>
        <dbReference type="ARBA" id="ARBA00023264"/>
    </source>
</evidence>
<dbReference type="Proteomes" id="UP000887577">
    <property type="component" value="Unplaced"/>
</dbReference>
<evidence type="ECO:0000256" key="3">
    <source>
        <dbReference type="ARBA" id="ARBA00012243"/>
    </source>
</evidence>
<evidence type="ECO:0000313" key="14">
    <source>
        <dbReference type="WBParaSite" id="PSU_v2.g12242.t1"/>
    </source>
</evidence>
<evidence type="ECO:0000313" key="13">
    <source>
        <dbReference type="Proteomes" id="UP000887577"/>
    </source>
</evidence>
<reference evidence="14" key="1">
    <citation type="submission" date="2022-11" db="UniProtKB">
        <authorList>
            <consortium name="WormBaseParasite"/>
        </authorList>
    </citation>
    <scope>IDENTIFICATION</scope>
</reference>
<evidence type="ECO:0000256" key="7">
    <source>
        <dbReference type="ARBA" id="ARBA00023209"/>
    </source>
</evidence>
<keyword evidence="4" id="KW-0444">Lipid biosynthesis</keyword>
<keyword evidence="9" id="KW-1208">Phospholipid metabolism</keyword>
<organism evidence="13 14">
    <name type="scientific">Panagrolaimus superbus</name>
    <dbReference type="NCBI Taxonomy" id="310955"/>
    <lineage>
        <taxon>Eukaryota</taxon>
        <taxon>Metazoa</taxon>
        <taxon>Ecdysozoa</taxon>
        <taxon>Nematoda</taxon>
        <taxon>Chromadorea</taxon>
        <taxon>Rhabditida</taxon>
        <taxon>Tylenchina</taxon>
        <taxon>Panagrolaimomorpha</taxon>
        <taxon>Panagrolaimoidea</taxon>
        <taxon>Panagrolaimidae</taxon>
        <taxon>Panagrolaimus</taxon>
    </lineage>
</organism>
<dbReference type="AlphaFoldDB" id="A0A914XZ62"/>
<dbReference type="GO" id="GO:0006646">
    <property type="term" value="P:phosphatidylethanolamine biosynthetic process"/>
    <property type="evidence" value="ECO:0007669"/>
    <property type="project" value="TreeGrafter"/>
</dbReference>
<evidence type="ECO:0000256" key="12">
    <source>
        <dbReference type="ARBA" id="ARBA00045136"/>
    </source>
</evidence>
<evidence type="ECO:0000256" key="5">
    <source>
        <dbReference type="ARBA" id="ARBA00022793"/>
    </source>
</evidence>
<dbReference type="WBParaSite" id="PSU_v2.g12242.t1">
    <property type="protein sequence ID" value="PSU_v2.g12242.t1"/>
    <property type="gene ID" value="PSU_v2.g12242"/>
</dbReference>
<keyword evidence="8" id="KW-0456">Lyase</keyword>
<evidence type="ECO:0000256" key="2">
    <source>
        <dbReference type="ARBA" id="ARBA00005189"/>
    </source>
</evidence>
<keyword evidence="7" id="KW-0594">Phospholipid biosynthesis</keyword>
<dbReference type="InterPro" id="IPR033177">
    <property type="entry name" value="PSD-B"/>
</dbReference>
<comment type="pathway">
    <text evidence="11">Phospholipid metabolism; phosphatidylethanolamine biosynthesis.</text>
</comment>
<evidence type="ECO:0000256" key="6">
    <source>
        <dbReference type="ARBA" id="ARBA00023098"/>
    </source>
</evidence>
<proteinExistence type="predicted"/>
<evidence type="ECO:0000256" key="11">
    <source>
        <dbReference type="ARBA" id="ARBA00024326"/>
    </source>
</evidence>
<dbReference type="NCBIfam" id="TIGR00163">
    <property type="entry name" value="PS_decarb"/>
    <property type="match status" value="1"/>
</dbReference>
<keyword evidence="5" id="KW-0210">Decarboxylase</keyword>
<comment type="pathway">
    <text evidence="2">Lipid metabolism.</text>
</comment>
<keyword evidence="6" id="KW-0443">Lipid metabolism</keyword>
<comment type="cofactor">
    <cofactor evidence="1">
        <name>pyruvate</name>
        <dbReference type="ChEBI" id="CHEBI:15361"/>
    </cofactor>
</comment>
<keyword evidence="13" id="KW-1185">Reference proteome</keyword>
<accession>A0A914XZ62</accession>
<sequence length="157" mass="16977">MGGRTTWAIKRFIDRYQVDMSEAENSDPASYATFNEFFGRALRPGARPIAETALVSPVDGAISQLGPIQGAEVFQAKGHSYSTTALVGGDAQEAARYQDGLFATLYLSPSDYHRVHMPCAGVLKRMIHVPGDLFSVNPTTARGVPGLLPVMNVWSAF</sequence>
<evidence type="ECO:0000256" key="8">
    <source>
        <dbReference type="ARBA" id="ARBA00023239"/>
    </source>
</evidence>
<dbReference type="EC" id="4.1.1.65" evidence="3"/>
<dbReference type="PANTHER" id="PTHR10067">
    <property type="entry name" value="PHOSPHATIDYLSERINE DECARBOXYLASE"/>
    <property type="match status" value="1"/>
</dbReference>
<evidence type="ECO:0000256" key="4">
    <source>
        <dbReference type="ARBA" id="ARBA00022516"/>
    </source>
</evidence>
<evidence type="ECO:0000256" key="1">
    <source>
        <dbReference type="ARBA" id="ARBA00001928"/>
    </source>
</evidence>
<comment type="function">
    <text evidence="12">Catalyzes the formation of phosphatidylethanolamine (PtdEtn) from phosphatidylserine (PtdSer). Plays a central role in phospholipid metabolism and in the interorganelle trafficking of phosphatidylserine. May be involved in lipid droplet biogenesis at the endoplasmic reticulum membrane.</text>
</comment>